<dbReference type="Gene3D" id="2.130.10.10">
    <property type="entry name" value="YVTN repeat-like/Quinoprotein amine dehydrogenase"/>
    <property type="match status" value="1"/>
</dbReference>
<dbReference type="GO" id="GO:0031902">
    <property type="term" value="C:late endosome membrane"/>
    <property type="evidence" value="ECO:0007669"/>
    <property type="project" value="TreeGrafter"/>
</dbReference>
<dbReference type="STRING" id="105785.A0A2J7RAB3"/>
<dbReference type="SUPFAM" id="SSF82171">
    <property type="entry name" value="DPP6 N-terminal domain-like"/>
    <property type="match status" value="1"/>
</dbReference>
<keyword evidence="4" id="KW-1185">Reference proteome</keyword>
<name>A0A2J7RAB3_9NEOP</name>
<dbReference type="Proteomes" id="UP000235965">
    <property type="component" value="Unassembled WGS sequence"/>
</dbReference>
<organism evidence="3 4">
    <name type="scientific">Cryptotermes secundus</name>
    <dbReference type="NCBI Taxonomy" id="105785"/>
    <lineage>
        <taxon>Eukaryota</taxon>
        <taxon>Metazoa</taxon>
        <taxon>Ecdysozoa</taxon>
        <taxon>Arthropoda</taxon>
        <taxon>Hexapoda</taxon>
        <taxon>Insecta</taxon>
        <taxon>Pterygota</taxon>
        <taxon>Neoptera</taxon>
        <taxon>Polyneoptera</taxon>
        <taxon>Dictyoptera</taxon>
        <taxon>Blattodea</taxon>
        <taxon>Blattoidea</taxon>
        <taxon>Termitoidae</taxon>
        <taxon>Kalotermitidae</taxon>
        <taxon>Cryptotermitinae</taxon>
        <taxon>Cryptotermes</taxon>
    </lineage>
</organism>
<proteinExistence type="predicted"/>
<evidence type="ECO:0000259" key="1">
    <source>
        <dbReference type="Pfam" id="PF07035"/>
    </source>
</evidence>
<dbReference type="AlphaFoldDB" id="A0A2J7RAB3"/>
<dbReference type="InterPro" id="IPR049040">
    <property type="entry name" value="RMC1_N"/>
</dbReference>
<dbReference type="InterPro" id="IPR015943">
    <property type="entry name" value="WD40/YVTN_repeat-like_dom_sf"/>
</dbReference>
<sequence length="675" mass="75638">MIEDVSDDYYLELCDTPIRFESVSKVTNVFFDDSNKQVFAVRSGGVTGVVVKGPTEQMTTSFCMEDKGPVMSIKFSPDQQVLAIQRTKTSVEFVNFIGVEGMDSVEYSQSCKGKNTVILGFVWTCNSEIVFITDHGVELFQVVPEKHCLKALKSHSLGVNWHVFCPQSSLLLLSSGTLGNQIQPLHFKPGNIIKLTKFEIELGVVPKPAKLCLLERDVTLAILYGSPSIVVLRHQPRGVAGQGAEVVVYSIQKMLTARKSHILRLDMSGRFAINVIDNLIIVHHQASKTSMLFDINMAGESDGFVTYHQPVASMRPIKPFSMCLPAATGSQMLGEPAHINCELYSPNWVVFQPNIVIDAKLGCLWYIGLRLQPLVNLIQDKCLLVDFLLQRKDSKPVVIQVLQSILEPTEQNRSHLVVIAELFDHLNDVYRSFLEVEMQSQMGTPASSGLSVSPARPAAPVQPKAPVVIDQSDMYTNVFSRFADRHTKDGDLVDGGKFVVWVLLEYVRSLTDFHIPVQHYLHELVINSLVQHKAYYQLHQLLQYHVVSDSKPLACLLLSLENLYPPAHQLALDMLKRLSTANEEIIEVLLSKQQILPALRFVRSIGSVDQVSARKFLEAAKSAGDPTIFYTVFKFFEQRNQRLKGSSTFSKGEHCDTYVKYYQTLFNNNDNNTAL</sequence>
<dbReference type="InterPro" id="IPR040371">
    <property type="entry name" value="RMC1"/>
</dbReference>
<dbReference type="EMBL" id="NEVH01006576">
    <property type="protein sequence ID" value="PNF37764.1"/>
    <property type="molecule type" value="Genomic_DNA"/>
</dbReference>
<dbReference type="GO" id="GO:0035658">
    <property type="term" value="C:Mon1-Ccz1 complex"/>
    <property type="evidence" value="ECO:0007669"/>
    <property type="project" value="InterPro"/>
</dbReference>
<gene>
    <name evidence="3" type="ORF">B7P43_G11318</name>
</gene>
<reference evidence="3 4" key="1">
    <citation type="submission" date="2017-12" db="EMBL/GenBank/DDBJ databases">
        <title>Hemimetabolous genomes reveal molecular basis of termite eusociality.</title>
        <authorList>
            <person name="Harrison M.C."/>
            <person name="Jongepier E."/>
            <person name="Robertson H.M."/>
            <person name="Arning N."/>
            <person name="Bitard-Feildel T."/>
            <person name="Chao H."/>
            <person name="Childers C.P."/>
            <person name="Dinh H."/>
            <person name="Doddapaneni H."/>
            <person name="Dugan S."/>
            <person name="Gowin J."/>
            <person name="Greiner C."/>
            <person name="Han Y."/>
            <person name="Hu H."/>
            <person name="Hughes D.S.T."/>
            <person name="Huylmans A.-K."/>
            <person name="Kemena C."/>
            <person name="Kremer L.P.M."/>
            <person name="Lee S.L."/>
            <person name="Lopez-Ezquerra A."/>
            <person name="Mallet L."/>
            <person name="Monroy-Kuhn J.M."/>
            <person name="Moser A."/>
            <person name="Murali S.C."/>
            <person name="Muzny D.M."/>
            <person name="Otani S."/>
            <person name="Piulachs M.-D."/>
            <person name="Poelchau M."/>
            <person name="Qu J."/>
            <person name="Schaub F."/>
            <person name="Wada-Katsumata A."/>
            <person name="Worley K.C."/>
            <person name="Xie Q."/>
            <person name="Ylla G."/>
            <person name="Poulsen M."/>
            <person name="Gibbs R.A."/>
            <person name="Schal C."/>
            <person name="Richards S."/>
            <person name="Belles X."/>
            <person name="Korb J."/>
            <person name="Bornberg-Bauer E."/>
        </authorList>
    </citation>
    <scope>NUCLEOTIDE SEQUENCE [LARGE SCALE GENOMIC DNA]</scope>
    <source>
        <tissue evidence="3">Whole body</tissue>
    </source>
</reference>
<feature type="domain" description="Mic1" evidence="1">
    <location>
        <begin position="391"/>
        <end position="651"/>
    </location>
</feature>
<protein>
    <submittedName>
        <fullName evidence="3">C18orf8-like protein</fullName>
    </submittedName>
</protein>
<dbReference type="OrthoDB" id="26384at2759"/>
<evidence type="ECO:0000259" key="2">
    <source>
        <dbReference type="Pfam" id="PF21029"/>
    </source>
</evidence>
<dbReference type="PANTHER" id="PTHR12897:SF4">
    <property type="entry name" value="REGULATOR OF MON1-CCZ1 COMPLEX"/>
    <property type="match status" value="1"/>
</dbReference>
<evidence type="ECO:0000313" key="3">
    <source>
        <dbReference type="EMBL" id="PNF37764.1"/>
    </source>
</evidence>
<dbReference type="PANTHER" id="PTHR12897">
    <property type="entry name" value="COLON CANCER-ASSOCIATED PROTEIN MIC1"/>
    <property type="match status" value="1"/>
</dbReference>
<dbReference type="InParanoid" id="A0A2J7RAB3"/>
<evidence type="ECO:0000313" key="4">
    <source>
        <dbReference type="Proteomes" id="UP000235965"/>
    </source>
</evidence>
<dbReference type="GO" id="GO:0005765">
    <property type="term" value="C:lysosomal membrane"/>
    <property type="evidence" value="ECO:0007669"/>
    <property type="project" value="TreeGrafter"/>
</dbReference>
<dbReference type="Pfam" id="PF21029">
    <property type="entry name" value="RMC1_N"/>
    <property type="match status" value="1"/>
</dbReference>
<accession>A0A2J7RAB3</accession>
<dbReference type="InterPro" id="IPR009755">
    <property type="entry name" value="RMC1_C"/>
</dbReference>
<dbReference type="Pfam" id="PF07035">
    <property type="entry name" value="RMC1_C"/>
    <property type="match status" value="1"/>
</dbReference>
<feature type="domain" description="Regulator of MON1-CCZ1 complex N-terminal" evidence="2">
    <location>
        <begin position="29"/>
        <end position="149"/>
    </location>
</feature>
<comment type="caution">
    <text evidence="3">The sequence shown here is derived from an EMBL/GenBank/DDBJ whole genome shotgun (WGS) entry which is preliminary data.</text>
</comment>
<dbReference type="GO" id="GO:0010506">
    <property type="term" value="P:regulation of autophagy"/>
    <property type="evidence" value="ECO:0007669"/>
    <property type="project" value="InterPro"/>
</dbReference>
<dbReference type="FunCoup" id="A0A2J7RAB3">
    <property type="interactions" value="1143"/>
</dbReference>